<comment type="caution">
    <text evidence="3">The sequence shown here is derived from an EMBL/GenBank/DDBJ whole genome shotgun (WGS) entry which is preliminary data.</text>
</comment>
<keyword evidence="2" id="KW-0732">Signal</keyword>
<name>A0A8H4RRT4_9HELO</name>
<evidence type="ECO:0000256" key="2">
    <source>
        <dbReference type="SAM" id="SignalP"/>
    </source>
</evidence>
<evidence type="ECO:0000256" key="1">
    <source>
        <dbReference type="SAM" id="MobiDB-lite"/>
    </source>
</evidence>
<protein>
    <submittedName>
        <fullName evidence="3">Uncharacterized protein</fullName>
    </submittedName>
</protein>
<evidence type="ECO:0000313" key="4">
    <source>
        <dbReference type="Proteomes" id="UP000566819"/>
    </source>
</evidence>
<feature type="region of interest" description="Disordered" evidence="1">
    <location>
        <begin position="194"/>
        <end position="214"/>
    </location>
</feature>
<dbReference type="Proteomes" id="UP000566819">
    <property type="component" value="Unassembled WGS sequence"/>
</dbReference>
<evidence type="ECO:0000313" key="3">
    <source>
        <dbReference type="EMBL" id="KAF4633775.1"/>
    </source>
</evidence>
<gene>
    <name evidence="3" type="ORF">G7Y89_g4338</name>
</gene>
<feature type="chain" id="PRO_5034704581" evidence="2">
    <location>
        <begin position="23"/>
        <end position="214"/>
    </location>
</feature>
<feature type="compositionally biased region" description="Polar residues" evidence="1">
    <location>
        <begin position="202"/>
        <end position="214"/>
    </location>
</feature>
<sequence>MKSVIPFVYGLGAVITTSFATAQNDDWNPNDWPALNVTVEGEAGSYNPEGVCMAFPDLRGGPGGGDYTTGDTLTVHCWQNITNTLSLRTQRGCYLNPEDVRINSTNNVTNEMGFQDFATLCSTHQLEWYPIRTYCWGVGSPIQGNRSIGQFGSSRWYEEAGRVNGETCYFPESYLDSELINGTLQEPRAQFTLPGSDRECSNWPNIPETSPATP</sequence>
<dbReference type="AlphaFoldDB" id="A0A8H4RRT4"/>
<reference evidence="3 4" key="1">
    <citation type="submission" date="2020-03" db="EMBL/GenBank/DDBJ databases">
        <title>Draft Genome Sequence of Cudoniella acicularis.</title>
        <authorList>
            <person name="Buettner E."/>
            <person name="Kellner H."/>
        </authorList>
    </citation>
    <scope>NUCLEOTIDE SEQUENCE [LARGE SCALE GENOMIC DNA]</scope>
    <source>
        <strain evidence="3 4">DSM 108380</strain>
    </source>
</reference>
<dbReference type="EMBL" id="JAAMPI010000233">
    <property type="protein sequence ID" value="KAF4633775.1"/>
    <property type="molecule type" value="Genomic_DNA"/>
</dbReference>
<organism evidence="3 4">
    <name type="scientific">Cudoniella acicularis</name>
    <dbReference type="NCBI Taxonomy" id="354080"/>
    <lineage>
        <taxon>Eukaryota</taxon>
        <taxon>Fungi</taxon>
        <taxon>Dikarya</taxon>
        <taxon>Ascomycota</taxon>
        <taxon>Pezizomycotina</taxon>
        <taxon>Leotiomycetes</taxon>
        <taxon>Helotiales</taxon>
        <taxon>Tricladiaceae</taxon>
        <taxon>Cudoniella</taxon>
    </lineage>
</organism>
<accession>A0A8H4RRT4</accession>
<keyword evidence="4" id="KW-1185">Reference proteome</keyword>
<feature type="signal peptide" evidence="2">
    <location>
        <begin position="1"/>
        <end position="22"/>
    </location>
</feature>
<proteinExistence type="predicted"/>